<sequence>MKFKVMAIIQARVGSLRLPRKVLKHLEGQTVLARVVNRVSQAKTLDKVVVATTKNRNDNAIVSICWVNGWWCYRGSEEDVLDRYYNVASAFGADVIVRITSDCPLIDPGLIDDAVNKFISLGDMDYVSNLLPRTYPRGLDVEVIGMKVLEDEWRNTTENRQHVTLNIRQNPKMYNISNIASKVDCSGARWTLDTREDLEFIRKIYKHFKDSEFTWMDVVQLLTDNPKWILKDTAPILEG</sequence>
<dbReference type="AlphaFoldDB" id="A0A0F9K5Z1"/>
<organism evidence="1">
    <name type="scientific">marine sediment metagenome</name>
    <dbReference type="NCBI Taxonomy" id="412755"/>
    <lineage>
        <taxon>unclassified sequences</taxon>
        <taxon>metagenomes</taxon>
        <taxon>ecological metagenomes</taxon>
    </lineage>
</organism>
<comment type="caution">
    <text evidence="1">The sequence shown here is derived from an EMBL/GenBank/DDBJ whole genome shotgun (WGS) entry which is preliminary data.</text>
</comment>
<reference evidence="1" key="1">
    <citation type="journal article" date="2015" name="Nature">
        <title>Complex archaea that bridge the gap between prokaryotes and eukaryotes.</title>
        <authorList>
            <person name="Spang A."/>
            <person name="Saw J.H."/>
            <person name="Jorgensen S.L."/>
            <person name="Zaremba-Niedzwiedzka K."/>
            <person name="Martijn J."/>
            <person name="Lind A.E."/>
            <person name="van Eijk R."/>
            <person name="Schleper C."/>
            <person name="Guy L."/>
            <person name="Ettema T.J."/>
        </authorList>
    </citation>
    <scope>NUCLEOTIDE SEQUENCE</scope>
</reference>
<dbReference type="Pfam" id="PF02348">
    <property type="entry name" value="CTP_transf_3"/>
    <property type="match status" value="1"/>
</dbReference>
<proteinExistence type="predicted"/>
<evidence type="ECO:0000313" key="1">
    <source>
        <dbReference type="EMBL" id="KKM70076.1"/>
    </source>
</evidence>
<name>A0A0F9K5Z1_9ZZZZ</name>
<dbReference type="GO" id="GO:0005829">
    <property type="term" value="C:cytosol"/>
    <property type="evidence" value="ECO:0007669"/>
    <property type="project" value="TreeGrafter"/>
</dbReference>
<dbReference type="EMBL" id="LAZR01009884">
    <property type="protein sequence ID" value="KKM70076.1"/>
    <property type="molecule type" value="Genomic_DNA"/>
</dbReference>
<dbReference type="SUPFAM" id="SSF53448">
    <property type="entry name" value="Nucleotide-diphospho-sugar transferases"/>
    <property type="match status" value="1"/>
</dbReference>
<dbReference type="InterPro" id="IPR029044">
    <property type="entry name" value="Nucleotide-diphossugar_trans"/>
</dbReference>
<dbReference type="CDD" id="cd02518">
    <property type="entry name" value="GT2_SpsF"/>
    <property type="match status" value="1"/>
</dbReference>
<dbReference type="InterPro" id="IPR003329">
    <property type="entry name" value="Cytidylyl_trans"/>
</dbReference>
<dbReference type="PANTHER" id="PTHR42866">
    <property type="entry name" value="3-DEOXY-MANNO-OCTULOSONATE CYTIDYLYLTRANSFERASE"/>
    <property type="match status" value="1"/>
</dbReference>
<gene>
    <name evidence="1" type="ORF">LCGC14_1444400</name>
</gene>
<protein>
    <recommendedName>
        <fullName evidence="2">Acylneuraminate cytidylyltransferase</fullName>
    </recommendedName>
</protein>
<accession>A0A0F9K5Z1</accession>
<dbReference type="Gene3D" id="3.90.550.10">
    <property type="entry name" value="Spore Coat Polysaccharide Biosynthesis Protein SpsA, Chain A"/>
    <property type="match status" value="1"/>
</dbReference>
<evidence type="ECO:0008006" key="2">
    <source>
        <dbReference type="Google" id="ProtNLM"/>
    </source>
</evidence>
<dbReference type="PANTHER" id="PTHR42866:SF1">
    <property type="entry name" value="SPORE COAT POLYSACCHARIDE BIOSYNTHESIS PROTEIN SPSF"/>
    <property type="match status" value="1"/>
</dbReference>